<evidence type="ECO:0000256" key="2">
    <source>
        <dbReference type="SAM" id="SignalP"/>
    </source>
</evidence>
<feature type="transmembrane region" description="Helical" evidence="1">
    <location>
        <begin position="295"/>
        <end position="320"/>
    </location>
</feature>
<evidence type="ECO:0008006" key="5">
    <source>
        <dbReference type="Google" id="ProtNLM"/>
    </source>
</evidence>
<keyword evidence="1" id="KW-0812">Transmembrane</keyword>
<sequence>MISRFLAIIPAILASVAVALSIVLLAAGTGPNAAPDFFWLSFNTTNLGGNLIEITRDGSTNGGGSGGGGNTGITLPGGGTLPSPGGAIGDLFGSIQGSLDGLIGDMVNAINSGVGDLQSSILGNLTESLGVKDNYRLYLSHICEGTSSDPNNPSSKVRLEKCVAYGDTKAGLRNITNSIPSSLTVAGTTVSVPLVEALKSTLDSVLSLATHGSRALLALRIISVISNGTVMLASFAMLVLGNRRFLVRTNVVSSLIGGTTTLIFAAIMTGLIVAGRSALDDLGGSVGLQVSEGDPFLAVGWIIAGFALGAATYWFLVWFVEFRLSSFKRRSRTGDEIGNWRGILSEVKGDLRLSHKS</sequence>
<dbReference type="Proteomes" id="UP000770015">
    <property type="component" value="Unassembled WGS sequence"/>
</dbReference>
<dbReference type="PANTHER" id="PTHR28019">
    <property type="entry name" value="CELL MEMBRANE PROTEIN YLR413W-RELATED"/>
    <property type="match status" value="1"/>
</dbReference>
<evidence type="ECO:0000313" key="4">
    <source>
        <dbReference type="Proteomes" id="UP000770015"/>
    </source>
</evidence>
<dbReference type="Pfam" id="PF06687">
    <property type="entry name" value="SUR7"/>
    <property type="match status" value="1"/>
</dbReference>
<feature type="transmembrane region" description="Helical" evidence="1">
    <location>
        <begin position="252"/>
        <end position="275"/>
    </location>
</feature>
<dbReference type="AlphaFoldDB" id="A0A9P8V470"/>
<evidence type="ECO:0000256" key="1">
    <source>
        <dbReference type="SAM" id="Phobius"/>
    </source>
</evidence>
<name>A0A9P8V470_9PEZI</name>
<evidence type="ECO:0000313" key="3">
    <source>
        <dbReference type="EMBL" id="KAH6670949.1"/>
    </source>
</evidence>
<proteinExistence type="predicted"/>
<dbReference type="EMBL" id="JAGSXJ010000029">
    <property type="protein sequence ID" value="KAH6670949.1"/>
    <property type="molecule type" value="Genomic_DNA"/>
</dbReference>
<keyword evidence="1" id="KW-0472">Membrane</keyword>
<feature type="chain" id="PRO_5040327463" description="Sur7 protein" evidence="2">
    <location>
        <begin position="20"/>
        <end position="357"/>
    </location>
</feature>
<dbReference type="InterPro" id="IPR052413">
    <property type="entry name" value="SUR7_domain"/>
</dbReference>
<accession>A0A9P8V470</accession>
<dbReference type="GO" id="GO:0051285">
    <property type="term" value="C:cell cortex of cell tip"/>
    <property type="evidence" value="ECO:0007669"/>
    <property type="project" value="TreeGrafter"/>
</dbReference>
<dbReference type="InterPro" id="IPR009571">
    <property type="entry name" value="SUR7/Rim9-like_fungi"/>
</dbReference>
<feature type="signal peptide" evidence="2">
    <location>
        <begin position="1"/>
        <end position="19"/>
    </location>
</feature>
<dbReference type="GO" id="GO:0031505">
    <property type="term" value="P:fungal-type cell wall organization"/>
    <property type="evidence" value="ECO:0007669"/>
    <property type="project" value="TreeGrafter"/>
</dbReference>
<protein>
    <recommendedName>
        <fullName evidence="5">Sur7 protein</fullName>
    </recommendedName>
</protein>
<dbReference type="OrthoDB" id="4159154at2759"/>
<gene>
    <name evidence="3" type="ORF">F5X68DRAFT_278830</name>
</gene>
<organism evidence="3 4">
    <name type="scientific">Plectosphaerella plurivora</name>
    <dbReference type="NCBI Taxonomy" id="936078"/>
    <lineage>
        <taxon>Eukaryota</taxon>
        <taxon>Fungi</taxon>
        <taxon>Dikarya</taxon>
        <taxon>Ascomycota</taxon>
        <taxon>Pezizomycotina</taxon>
        <taxon>Sordariomycetes</taxon>
        <taxon>Hypocreomycetidae</taxon>
        <taxon>Glomerellales</taxon>
        <taxon>Plectosphaerellaceae</taxon>
        <taxon>Plectosphaerella</taxon>
    </lineage>
</organism>
<dbReference type="PANTHER" id="PTHR28019:SF7">
    <property type="entry name" value="SUR7 PROTEIN"/>
    <property type="match status" value="1"/>
</dbReference>
<keyword evidence="2" id="KW-0732">Signal</keyword>
<keyword evidence="1" id="KW-1133">Transmembrane helix</keyword>
<reference evidence="3" key="1">
    <citation type="journal article" date="2021" name="Nat. Commun.">
        <title>Genetic determinants of endophytism in the Arabidopsis root mycobiome.</title>
        <authorList>
            <person name="Mesny F."/>
            <person name="Miyauchi S."/>
            <person name="Thiergart T."/>
            <person name="Pickel B."/>
            <person name="Atanasova L."/>
            <person name="Karlsson M."/>
            <person name="Huettel B."/>
            <person name="Barry K.W."/>
            <person name="Haridas S."/>
            <person name="Chen C."/>
            <person name="Bauer D."/>
            <person name="Andreopoulos W."/>
            <person name="Pangilinan J."/>
            <person name="LaButti K."/>
            <person name="Riley R."/>
            <person name="Lipzen A."/>
            <person name="Clum A."/>
            <person name="Drula E."/>
            <person name="Henrissat B."/>
            <person name="Kohler A."/>
            <person name="Grigoriev I.V."/>
            <person name="Martin F.M."/>
            <person name="Hacquard S."/>
        </authorList>
    </citation>
    <scope>NUCLEOTIDE SEQUENCE</scope>
    <source>
        <strain evidence="3">MPI-SDFR-AT-0117</strain>
    </source>
</reference>
<keyword evidence="4" id="KW-1185">Reference proteome</keyword>
<feature type="transmembrane region" description="Helical" evidence="1">
    <location>
        <begin position="217"/>
        <end position="240"/>
    </location>
</feature>
<comment type="caution">
    <text evidence="3">The sequence shown here is derived from an EMBL/GenBank/DDBJ whole genome shotgun (WGS) entry which is preliminary data.</text>
</comment>
<dbReference type="GO" id="GO:0005886">
    <property type="term" value="C:plasma membrane"/>
    <property type="evidence" value="ECO:0007669"/>
    <property type="project" value="InterPro"/>
</dbReference>